<gene>
    <name evidence="2" type="ORF">EYC84_005952</name>
</gene>
<evidence type="ECO:0000256" key="1">
    <source>
        <dbReference type="SAM" id="Phobius"/>
    </source>
</evidence>
<keyword evidence="3" id="KW-1185">Reference proteome</keyword>
<feature type="transmembrane region" description="Helical" evidence="1">
    <location>
        <begin position="16"/>
        <end position="35"/>
    </location>
</feature>
<accession>A0A5M9JY87</accession>
<dbReference type="EMBL" id="VICG01000003">
    <property type="protein sequence ID" value="KAA8574498.1"/>
    <property type="molecule type" value="Genomic_DNA"/>
</dbReference>
<name>A0A5M9JY87_MONFR</name>
<reference evidence="2 3" key="1">
    <citation type="submission" date="2019-06" db="EMBL/GenBank/DDBJ databases">
        <title>Genome Sequence of the Brown Rot Fungal Pathogen Monilinia fructicola.</title>
        <authorList>
            <person name="De Miccolis Angelini R.M."/>
            <person name="Landi L."/>
            <person name="Abate D."/>
            <person name="Pollastro S."/>
            <person name="Romanazzi G."/>
            <person name="Faretra F."/>
        </authorList>
    </citation>
    <scope>NUCLEOTIDE SEQUENCE [LARGE SCALE GENOMIC DNA]</scope>
    <source>
        <strain evidence="2 3">Mfrc123</strain>
    </source>
</reference>
<comment type="caution">
    <text evidence="2">The sequence shown here is derived from an EMBL/GenBank/DDBJ whole genome shotgun (WGS) entry which is preliminary data.</text>
</comment>
<evidence type="ECO:0000313" key="3">
    <source>
        <dbReference type="Proteomes" id="UP000322873"/>
    </source>
</evidence>
<organism evidence="2 3">
    <name type="scientific">Monilinia fructicola</name>
    <name type="common">Brown rot fungus</name>
    <name type="synonym">Ciboria fructicola</name>
    <dbReference type="NCBI Taxonomy" id="38448"/>
    <lineage>
        <taxon>Eukaryota</taxon>
        <taxon>Fungi</taxon>
        <taxon>Dikarya</taxon>
        <taxon>Ascomycota</taxon>
        <taxon>Pezizomycotina</taxon>
        <taxon>Leotiomycetes</taxon>
        <taxon>Helotiales</taxon>
        <taxon>Sclerotiniaceae</taxon>
        <taxon>Monilinia</taxon>
    </lineage>
</organism>
<keyword evidence="1" id="KW-0812">Transmembrane</keyword>
<proteinExistence type="predicted"/>
<dbReference type="AlphaFoldDB" id="A0A5M9JY87"/>
<protein>
    <submittedName>
        <fullName evidence="2">Uncharacterized protein</fullName>
    </submittedName>
</protein>
<dbReference type="Proteomes" id="UP000322873">
    <property type="component" value="Unassembled WGS sequence"/>
</dbReference>
<keyword evidence="1" id="KW-1133">Transmembrane helix</keyword>
<keyword evidence="1" id="KW-0472">Membrane</keyword>
<evidence type="ECO:0000313" key="2">
    <source>
        <dbReference type="EMBL" id="KAA8574498.1"/>
    </source>
</evidence>
<sequence length="95" mass="10886">MGDVALINGIKIEDCHFLFLRFGLLIFYLLSSTIYPSNIRILSHLNSSHLYLIDSNIRTISICLGKHPPSIFRKERKGICIVTITQEALRKKSRL</sequence>